<dbReference type="InterPro" id="IPR020846">
    <property type="entry name" value="MFS_dom"/>
</dbReference>
<keyword evidence="2" id="KW-0472">Membrane</keyword>
<protein>
    <recommendedName>
        <fullName evidence="3">Major facilitator superfamily (MFS) profile domain-containing protein</fullName>
    </recommendedName>
</protein>
<dbReference type="AlphaFoldDB" id="A0A0P4WKP5"/>
<dbReference type="SUPFAM" id="SSF103473">
    <property type="entry name" value="MFS general substrate transporter"/>
    <property type="match status" value="1"/>
</dbReference>
<evidence type="ECO:0000256" key="1">
    <source>
        <dbReference type="ARBA" id="ARBA00004141"/>
    </source>
</evidence>
<evidence type="ECO:0000313" key="4">
    <source>
        <dbReference type="EMBL" id="JAI61801.1"/>
    </source>
</evidence>
<dbReference type="Gene3D" id="1.20.1250.20">
    <property type="entry name" value="MFS general substrate transporter like domains"/>
    <property type="match status" value="1"/>
</dbReference>
<name>A0A0P4WKP5_SCYOL</name>
<sequence>MTSIIGIFASLSTGPLVEWLGPRRVMSIAMGLSIVMWLGLAFPPNKMVLYASRAGLSICVYIIVTILNPLVAELSPHKFRGLAGSFPEISGALGALIGYLLAFLAPWEVATALCTLTAAVLFVPLLFVTEVRRRTTF</sequence>
<feature type="domain" description="Major facilitator superfamily (MFS) profile" evidence="3">
    <location>
        <begin position="1"/>
        <end position="137"/>
    </location>
</feature>
<dbReference type="PANTHER" id="PTHR48021:SF1">
    <property type="entry name" value="GH07001P-RELATED"/>
    <property type="match status" value="1"/>
</dbReference>
<dbReference type="PANTHER" id="PTHR48021">
    <property type="match status" value="1"/>
</dbReference>
<dbReference type="EMBL" id="GDRN01082617">
    <property type="protein sequence ID" value="JAI61801.1"/>
    <property type="molecule type" value="Transcribed_RNA"/>
</dbReference>
<dbReference type="InterPro" id="IPR036259">
    <property type="entry name" value="MFS_trans_sf"/>
</dbReference>
<feature type="transmembrane region" description="Helical" evidence="2">
    <location>
        <begin position="109"/>
        <end position="128"/>
    </location>
</feature>
<evidence type="ECO:0000259" key="3">
    <source>
        <dbReference type="PROSITE" id="PS50850"/>
    </source>
</evidence>
<keyword evidence="2" id="KW-0812">Transmembrane</keyword>
<feature type="transmembrane region" description="Helical" evidence="2">
    <location>
        <begin position="48"/>
        <end position="70"/>
    </location>
</feature>
<keyword evidence="2" id="KW-1133">Transmembrane helix</keyword>
<dbReference type="GO" id="GO:0022857">
    <property type="term" value="F:transmembrane transporter activity"/>
    <property type="evidence" value="ECO:0007669"/>
    <property type="project" value="InterPro"/>
</dbReference>
<evidence type="ECO:0000256" key="2">
    <source>
        <dbReference type="SAM" id="Phobius"/>
    </source>
</evidence>
<reference evidence="4" key="1">
    <citation type="submission" date="2015-09" db="EMBL/GenBank/DDBJ databases">
        <title>Scylla olivacea transcriptome.</title>
        <authorList>
            <person name="Ikhwanuddin M."/>
        </authorList>
    </citation>
    <scope>NUCLEOTIDE SEQUENCE</scope>
</reference>
<organism evidence="4">
    <name type="scientific">Scylla olivacea</name>
    <name type="common">Orange mud crab</name>
    <name type="synonym">Cancer olivacea</name>
    <dbReference type="NCBI Taxonomy" id="85551"/>
    <lineage>
        <taxon>Eukaryota</taxon>
        <taxon>Metazoa</taxon>
        <taxon>Ecdysozoa</taxon>
        <taxon>Arthropoda</taxon>
        <taxon>Crustacea</taxon>
        <taxon>Multicrustacea</taxon>
        <taxon>Malacostraca</taxon>
        <taxon>Eumalacostraca</taxon>
        <taxon>Eucarida</taxon>
        <taxon>Decapoda</taxon>
        <taxon>Pleocyemata</taxon>
        <taxon>Brachyura</taxon>
        <taxon>Eubrachyura</taxon>
        <taxon>Portunoidea</taxon>
        <taxon>Portunidae</taxon>
        <taxon>Portuninae</taxon>
        <taxon>Scylla</taxon>
    </lineage>
</organism>
<dbReference type="Pfam" id="PF07690">
    <property type="entry name" value="MFS_1"/>
    <property type="match status" value="1"/>
</dbReference>
<proteinExistence type="predicted"/>
<dbReference type="InterPro" id="IPR011701">
    <property type="entry name" value="MFS"/>
</dbReference>
<feature type="transmembrane region" description="Helical" evidence="2">
    <location>
        <begin position="25"/>
        <end position="42"/>
    </location>
</feature>
<dbReference type="InterPro" id="IPR050549">
    <property type="entry name" value="MFS_Trehalose_Transporter"/>
</dbReference>
<dbReference type="PROSITE" id="PS50850">
    <property type="entry name" value="MFS"/>
    <property type="match status" value="1"/>
</dbReference>
<accession>A0A0P4WKP5</accession>
<comment type="subcellular location">
    <subcellularLocation>
        <location evidence="1">Membrane</location>
        <topology evidence="1">Multi-pass membrane protein</topology>
    </subcellularLocation>
</comment>
<dbReference type="GO" id="GO:0016020">
    <property type="term" value="C:membrane"/>
    <property type="evidence" value="ECO:0007669"/>
    <property type="project" value="UniProtKB-SubCell"/>
</dbReference>